<dbReference type="Proteomes" id="UP000294360">
    <property type="component" value="Chromosome"/>
</dbReference>
<evidence type="ECO:0000313" key="2">
    <source>
        <dbReference type="Proteomes" id="UP000294360"/>
    </source>
</evidence>
<name>A0A4V6IMT0_METTU</name>
<organism evidence="1 2">
    <name type="scientific">Methylocella tundrae</name>
    <dbReference type="NCBI Taxonomy" id="227605"/>
    <lineage>
        <taxon>Bacteria</taxon>
        <taxon>Pseudomonadati</taxon>
        <taxon>Pseudomonadota</taxon>
        <taxon>Alphaproteobacteria</taxon>
        <taxon>Hyphomicrobiales</taxon>
        <taxon>Beijerinckiaceae</taxon>
        <taxon>Methylocella</taxon>
    </lineage>
</organism>
<proteinExistence type="predicted"/>
<gene>
    <name evidence="1" type="ORF">MTUNDRAET4_2430</name>
</gene>
<dbReference type="AlphaFoldDB" id="A0A4V6IMT0"/>
<sequence>MERAAICPHLTSSNSRMAQHACFPPLASPDAFRDIRIVRLDFLIGLDLDPYHRGVAHNAFTMSAAPDDLARANARSCVTPPPIIDIVRRA</sequence>
<reference evidence="1 2" key="1">
    <citation type="submission" date="2019-03" db="EMBL/GenBank/DDBJ databases">
        <authorList>
            <person name="Kox A.R. M."/>
        </authorList>
    </citation>
    <scope>NUCLEOTIDE SEQUENCE [LARGE SCALE GENOMIC DNA]</scope>
    <source>
        <strain evidence="1">MTUNDRAET4 annotated genome</strain>
    </source>
</reference>
<evidence type="ECO:0000313" key="1">
    <source>
        <dbReference type="EMBL" id="VFU09317.1"/>
    </source>
</evidence>
<dbReference type="EMBL" id="LR536450">
    <property type="protein sequence ID" value="VFU09317.1"/>
    <property type="molecule type" value="Genomic_DNA"/>
</dbReference>
<protein>
    <submittedName>
        <fullName evidence="1">Uncharacterized protein</fullName>
    </submittedName>
</protein>
<accession>A0A4V6IMT0</accession>
<dbReference type="KEGG" id="mtun:MTUNDRAET4_2430"/>